<evidence type="ECO:0000256" key="3">
    <source>
        <dbReference type="ARBA" id="ARBA00017473"/>
    </source>
</evidence>
<dbReference type="PIRSF" id="PIRSF010376">
    <property type="entry name" value="IspE"/>
    <property type="match status" value="1"/>
</dbReference>
<keyword evidence="5 10" id="KW-0547">Nucleotide-binding</keyword>
<dbReference type="GO" id="GO:0050515">
    <property type="term" value="F:4-(cytidine 5'-diphospho)-2-C-methyl-D-erythritol kinase activity"/>
    <property type="evidence" value="ECO:0007669"/>
    <property type="project" value="UniProtKB-UniRule"/>
</dbReference>
<evidence type="ECO:0000313" key="15">
    <source>
        <dbReference type="Proteomes" id="UP000476837"/>
    </source>
</evidence>
<dbReference type="PANTHER" id="PTHR43527">
    <property type="entry name" value="4-DIPHOSPHOCYTIDYL-2-C-METHYL-D-ERYTHRITOL KINASE, CHLOROPLASTIC"/>
    <property type="match status" value="1"/>
</dbReference>
<dbReference type="GO" id="GO:0005524">
    <property type="term" value="F:ATP binding"/>
    <property type="evidence" value="ECO:0007669"/>
    <property type="project" value="UniProtKB-UniRule"/>
</dbReference>
<sequence length="342" mass="34467">MSAIAEAAPAKLNLYLHVVGRRDDGYHELDSLVAFADVADRVTVQPGVARIALRGVDLPPVGPRLAISGPFGPALMGENAANNLVIRAAHALAARLGREADAMITLEKVLPIASGIGGGSADAAATLRALARLWGVPVADRRLYEVAASLGADVPVCVAGRSCYFGGVGEVLEEAPALPETFAVLVNPGVPVPTPAVFKARKGASGGSFSAPARFTEAPADAAALAALLAERRNDLTAPALTVAPVIAGVLAALEGTGGCLLARLSGSGATCFGLYADAEQAAAAVRSIQAAQPRWWAKAARLLPTPADAPPLPEGLTAPSTVTTAPAPPVPFPDTGGWGVG</sequence>
<feature type="active site" evidence="10">
    <location>
        <position position="153"/>
    </location>
</feature>
<feature type="binding site" evidence="10">
    <location>
        <begin position="111"/>
        <end position="121"/>
    </location>
    <ligand>
        <name>ATP</name>
        <dbReference type="ChEBI" id="CHEBI:30616"/>
    </ligand>
</feature>
<comment type="catalytic activity">
    <reaction evidence="10">
        <text>4-CDP-2-C-methyl-D-erythritol + ATP = 4-CDP-2-C-methyl-D-erythritol 2-phosphate + ADP + H(+)</text>
        <dbReference type="Rhea" id="RHEA:18437"/>
        <dbReference type="ChEBI" id="CHEBI:15378"/>
        <dbReference type="ChEBI" id="CHEBI:30616"/>
        <dbReference type="ChEBI" id="CHEBI:57823"/>
        <dbReference type="ChEBI" id="CHEBI:57919"/>
        <dbReference type="ChEBI" id="CHEBI:456216"/>
        <dbReference type="EC" id="2.7.1.148"/>
    </reaction>
</comment>
<organism evidence="14 15">
    <name type="scientific">Azospirillum brasilense</name>
    <dbReference type="NCBI Taxonomy" id="192"/>
    <lineage>
        <taxon>Bacteria</taxon>
        <taxon>Pseudomonadati</taxon>
        <taxon>Pseudomonadota</taxon>
        <taxon>Alphaproteobacteria</taxon>
        <taxon>Rhodospirillales</taxon>
        <taxon>Azospirillaceae</taxon>
        <taxon>Azospirillum</taxon>
    </lineage>
</organism>
<dbReference type="HAMAP" id="MF_00061">
    <property type="entry name" value="IspE"/>
    <property type="match status" value="1"/>
</dbReference>
<dbReference type="UniPathway" id="UPA00056">
    <property type="reaction ID" value="UER00094"/>
</dbReference>
<dbReference type="SUPFAM" id="SSF55060">
    <property type="entry name" value="GHMP Kinase, C-terminal domain"/>
    <property type="match status" value="1"/>
</dbReference>
<dbReference type="Gene3D" id="3.30.230.10">
    <property type="match status" value="1"/>
</dbReference>
<reference evidence="14 15" key="1">
    <citation type="submission" date="2018-07" db="EMBL/GenBank/DDBJ databases">
        <title>Genome sequence of Roseomonas fauriae ATCC 49958.</title>
        <authorList>
            <person name="Sant'Anna F.H."/>
            <person name="Baldani J.I."/>
            <person name="Zilli J.E."/>
            <person name="Reis V.M."/>
            <person name="Hartmann A."/>
            <person name="Cruz L."/>
            <person name="de Souza E.M."/>
            <person name="de Oliveira Pedrosa F."/>
            <person name="Passaglia L.M.P."/>
        </authorList>
    </citation>
    <scope>NUCLEOTIDE SEQUENCE [LARGE SCALE GENOMIC DNA]</scope>
    <source>
        <strain evidence="14 15">ATCC 49958</strain>
    </source>
</reference>
<evidence type="ECO:0000256" key="7">
    <source>
        <dbReference type="ARBA" id="ARBA00022840"/>
    </source>
</evidence>
<dbReference type="EMBL" id="QOKV01000015">
    <property type="protein sequence ID" value="KAA0682042.1"/>
    <property type="molecule type" value="Genomic_DNA"/>
</dbReference>
<comment type="caution">
    <text evidence="14">The sequence shown here is derived from an EMBL/GenBank/DDBJ whole genome shotgun (WGS) entry which is preliminary data.</text>
</comment>
<comment type="pathway">
    <text evidence="10">Isoprenoid biosynthesis; isopentenyl diphosphate biosynthesis via DXP pathway; isopentenyl diphosphate from 1-deoxy-D-xylulose 5-phosphate: step 3/6.</text>
</comment>
<dbReference type="AlphaFoldDB" id="A0A6L3AZ32"/>
<accession>A0A6L3AZ32</accession>
<evidence type="ECO:0000259" key="13">
    <source>
        <dbReference type="Pfam" id="PF08544"/>
    </source>
</evidence>
<evidence type="ECO:0000256" key="11">
    <source>
        <dbReference type="SAM" id="MobiDB-lite"/>
    </source>
</evidence>
<dbReference type="RefSeq" id="WP_149166510.1">
    <property type="nucleotide sequence ID" value="NZ_QOKV01000015.1"/>
</dbReference>
<dbReference type="GO" id="GO:0016114">
    <property type="term" value="P:terpenoid biosynthetic process"/>
    <property type="evidence" value="ECO:0007669"/>
    <property type="project" value="InterPro"/>
</dbReference>
<dbReference type="InterPro" id="IPR020568">
    <property type="entry name" value="Ribosomal_Su5_D2-typ_SF"/>
</dbReference>
<dbReference type="Pfam" id="PF00288">
    <property type="entry name" value="GHMP_kinases_N"/>
    <property type="match status" value="1"/>
</dbReference>
<evidence type="ECO:0000256" key="2">
    <source>
        <dbReference type="ARBA" id="ARBA00012052"/>
    </source>
</evidence>
<dbReference type="GO" id="GO:0019288">
    <property type="term" value="P:isopentenyl diphosphate biosynthetic process, methylerythritol 4-phosphate pathway"/>
    <property type="evidence" value="ECO:0007669"/>
    <property type="project" value="UniProtKB-UniRule"/>
</dbReference>
<name>A0A6L3AZ32_AZOBR</name>
<feature type="domain" description="GHMP kinase C-terminal" evidence="13">
    <location>
        <begin position="224"/>
        <end position="291"/>
    </location>
</feature>
<dbReference type="InterPro" id="IPR014721">
    <property type="entry name" value="Ribsml_uS5_D2-typ_fold_subgr"/>
</dbReference>
<dbReference type="Proteomes" id="UP000476837">
    <property type="component" value="Unassembled WGS sequence"/>
</dbReference>
<feature type="domain" description="GHMP kinase N-terminal" evidence="12">
    <location>
        <begin position="83"/>
        <end position="160"/>
    </location>
</feature>
<evidence type="ECO:0000256" key="4">
    <source>
        <dbReference type="ARBA" id="ARBA00022679"/>
    </source>
</evidence>
<proteinExistence type="inferred from homology"/>
<feature type="active site" evidence="10">
    <location>
        <position position="11"/>
    </location>
</feature>
<dbReference type="InterPro" id="IPR006204">
    <property type="entry name" value="GHMP_kinase_N_dom"/>
</dbReference>
<evidence type="ECO:0000256" key="9">
    <source>
        <dbReference type="ARBA" id="ARBA00032554"/>
    </source>
</evidence>
<evidence type="ECO:0000256" key="5">
    <source>
        <dbReference type="ARBA" id="ARBA00022741"/>
    </source>
</evidence>
<dbReference type="InterPro" id="IPR004424">
    <property type="entry name" value="IspE"/>
</dbReference>
<evidence type="ECO:0000256" key="8">
    <source>
        <dbReference type="ARBA" id="ARBA00023229"/>
    </source>
</evidence>
<comment type="similarity">
    <text evidence="1 10">Belongs to the GHMP kinase family. IspE subfamily.</text>
</comment>
<dbReference type="SUPFAM" id="SSF54211">
    <property type="entry name" value="Ribosomal protein S5 domain 2-like"/>
    <property type="match status" value="1"/>
</dbReference>
<evidence type="ECO:0000259" key="12">
    <source>
        <dbReference type="Pfam" id="PF00288"/>
    </source>
</evidence>
<evidence type="ECO:0000256" key="6">
    <source>
        <dbReference type="ARBA" id="ARBA00022777"/>
    </source>
</evidence>
<evidence type="ECO:0000256" key="1">
    <source>
        <dbReference type="ARBA" id="ARBA00009684"/>
    </source>
</evidence>
<keyword evidence="8 10" id="KW-0414">Isoprene biosynthesis</keyword>
<keyword evidence="6 10" id="KW-0418">Kinase</keyword>
<dbReference type="PANTHER" id="PTHR43527:SF2">
    <property type="entry name" value="4-DIPHOSPHOCYTIDYL-2-C-METHYL-D-ERYTHRITOL KINASE, CHLOROPLASTIC"/>
    <property type="match status" value="1"/>
</dbReference>
<gene>
    <name evidence="10" type="primary">ispE</name>
    <name evidence="14" type="ORF">DS837_20750</name>
</gene>
<evidence type="ECO:0000313" key="14">
    <source>
        <dbReference type="EMBL" id="KAA0682042.1"/>
    </source>
</evidence>
<dbReference type="Pfam" id="PF08544">
    <property type="entry name" value="GHMP_kinases_C"/>
    <property type="match status" value="1"/>
</dbReference>
<dbReference type="InterPro" id="IPR036554">
    <property type="entry name" value="GHMP_kinase_C_sf"/>
</dbReference>
<feature type="region of interest" description="Disordered" evidence="11">
    <location>
        <begin position="308"/>
        <end position="342"/>
    </location>
</feature>
<evidence type="ECO:0000256" key="10">
    <source>
        <dbReference type="HAMAP-Rule" id="MF_00061"/>
    </source>
</evidence>
<dbReference type="InterPro" id="IPR013750">
    <property type="entry name" value="GHMP_kinase_C_dom"/>
</dbReference>
<keyword evidence="4 10" id="KW-0808">Transferase</keyword>
<dbReference type="Gene3D" id="3.30.70.890">
    <property type="entry name" value="GHMP kinase, C-terminal domain"/>
    <property type="match status" value="1"/>
</dbReference>
<dbReference type="NCBIfam" id="NF011202">
    <property type="entry name" value="PRK14608.1"/>
    <property type="match status" value="1"/>
</dbReference>
<dbReference type="EC" id="2.7.1.148" evidence="2 10"/>
<comment type="function">
    <text evidence="10">Catalyzes the phosphorylation of the position 2 hydroxy group of 4-diphosphocytidyl-2C-methyl-D-erythritol.</text>
</comment>
<keyword evidence="7 10" id="KW-0067">ATP-binding</keyword>
<protein>
    <recommendedName>
        <fullName evidence="3 10">4-diphosphocytidyl-2-C-methyl-D-erythritol kinase</fullName>
        <shortName evidence="10">CMK</shortName>
        <ecNumber evidence="2 10">2.7.1.148</ecNumber>
    </recommendedName>
    <alternativeName>
        <fullName evidence="9 10">4-(cytidine-5'-diphospho)-2-C-methyl-D-erythritol kinase</fullName>
    </alternativeName>
</protein>